<feature type="compositionally biased region" description="Polar residues" evidence="2">
    <location>
        <begin position="204"/>
        <end position="214"/>
    </location>
</feature>
<keyword evidence="1" id="KW-0732">Signal</keyword>
<sequence>MIKYQDMRKRLLGLTLCLILLTPSIGRVFANDKTSTYDAEIKAAQSKASGIQADLEASLTAVNLVYQKAYASKQAVADGESKIADLTSQIAKTDDEIKAREAVMASQMRQAQTENVSSSFIETIMASGNFSDMITRVVSLTTYRKMQNEKVEKLNDLKTASTKLKSDLESQQTQLKENAKAYETEYDQLETKLDTLRTQMADNQAQMADLSSSKAAEEKRQADETAREKAKEIAEPKPSQSAGAGQPNAPADTGNTGDNSPAPIAPNTPSGKSMTVSTTGYSSDGADGMTPGHITATGIDLWVNPMCVAVDPSVIPLGSMVEVPGYGIAIAGDTGGAIKGYKVDLHFKTTKAAINWGRRTVTIKVLG</sequence>
<dbReference type="Pfam" id="PF24568">
    <property type="entry name" value="CC_PcsB"/>
    <property type="match status" value="1"/>
</dbReference>
<dbReference type="InterPro" id="IPR051933">
    <property type="entry name" value="Resuscitation_pf_RpfB"/>
</dbReference>
<keyword evidence="6" id="KW-1185">Reference proteome</keyword>
<dbReference type="PANTHER" id="PTHR39160">
    <property type="entry name" value="CELL WALL-BINDING PROTEIN YOCH"/>
    <property type="match status" value="1"/>
</dbReference>
<feature type="region of interest" description="Disordered" evidence="2">
    <location>
        <begin position="204"/>
        <end position="288"/>
    </location>
</feature>
<accession>A0A224XDT2</accession>
<evidence type="ECO:0000259" key="4">
    <source>
        <dbReference type="Pfam" id="PF24568"/>
    </source>
</evidence>
<dbReference type="SUPFAM" id="SSF50685">
    <property type="entry name" value="Barwin-like endoglucanases"/>
    <property type="match status" value="1"/>
</dbReference>
<dbReference type="InterPro" id="IPR057309">
    <property type="entry name" value="PcsB_CC"/>
</dbReference>
<evidence type="ECO:0000313" key="5">
    <source>
        <dbReference type="EMBL" id="GAX47741.1"/>
    </source>
</evidence>
<protein>
    <submittedName>
        <fullName evidence="5">Uncharacterized protein</fullName>
    </submittedName>
</protein>
<feature type="domain" description="3D" evidence="3">
    <location>
        <begin position="307"/>
        <end position="366"/>
    </location>
</feature>
<dbReference type="Proteomes" id="UP000218689">
    <property type="component" value="Unassembled WGS sequence"/>
</dbReference>
<feature type="domain" description="Peptidoglycan hydrolase PcsB coiled-coil" evidence="4">
    <location>
        <begin position="90"/>
        <end position="153"/>
    </location>
</feature>
<evidence type="ECO:0000256" key="2">
    <source>
        <dbReference type="SAM" id="MobiDB-lite"/>
    </source>
</evidence>
<comment type="caution">
    <text evidence="5">The sequence shown here is derived from an EMBL/GenBank/DDBJ whole genome shotgun (WGS) entry which is preliminary data.</text>
</comment>
<dbReference type="GO" id="GO:0004553">
    <property type="term" value="F:hydrolase activity, hydrolyzing O-glycosyl compounds"/>
    <property type="evidence" value="ECO:0007669"/>
    <property type="project" value="InterPro"/>
</dbReference>
<dbReference type="EMBL" id="BEDT01000003">
    <property type="protein sequence ID" value="GAX47741.1"/>
    <property type="molecule type" value="Genomic_DNA"/>
</dbReference>
<dbReference type="Gene3D" id="6.10.250.3150">
    <property type="match status" value="1"/>
</dbReference>
<feature type="compositionally biased region" description="Basic and acidic residues" evidence="2">
    <location>
        <begin position="215"/>
        <end position="235"/>
    </location>
</feature>
<proteinExistence type="predicted"/>
<dbReference type="CDD" id="cd22786">
    <property type="entry name" value="DPBB_YuiC-like"/>
    <property type="match status" value="1"/>
</dbReference>
<dbReference type="InterPro" id="IPR010611">
    <property type="entry name" value="3D_dom"/>
</dbReference>
<dbReference type="Pfam" id="PF06725">
    <property type="entry name" value="3D"/>
    <property type="match status" value="1"/>
</dbReference>
<evidence type="ECO:0000259" key="3">
    <source>
        <dbReference type="Pfam" id="PF06725"/>
    </source>
</evidence>
<dbReference type="OrthoDB" id="9798935at2"/>
<gene>
    <name evidence="5" type="ORF">RsY01_1342</name>
</gene>
<reference evidence="6" key="1">
    <citation type="submission" date="2017-08" db="EMBL/GenBank/DDBJ databases">
        <title>Draft genome sequence of Lactococcus sp. strain Rs-Y01, isolated from the gut of the lower termite Reticulitermes speratus.</title>
        <authorList>
            <person name="Ohkuma M."/>
            <person name="Yuki M."/>
        </authorList>
    </citation>
    <scope>NUCLEOTIDE SEQUENCE [LARGE SCALE GENOMIC DNA]</scope>
    <source>
        <strain evidence="6">Rs-Y01</strain>
    </source>
</reference>
<dbReference type="GO" id="GO:0019867">
    <property type="term" value="C:outer membrane"/>
    <property type="evidence" value="ECO:0007669"/>
    <property type="project" value="InterPro"/>
</dbReference>
<feature type="compositionally biased region" description="Polar residues" evidence="2">
    <location>
        <begin position="267"/>
        <end position="282"/>
    </location>
</feature>
<evidence type="ECO:0000256" key="1">
    <source>
        <dbReference type="ARBA" id="ARBA00022729"/>
    </source>
</evidence>
<dbReference type="AlphaFoldDB" id="A0A224XDT2"/>
<dbReference type="RefSeq" id="WP_094784789.1">
    <property type="nucleotide sequence ID" value="NZ_BEDT01000003.1"/>
</dbReference>
<name>A0A224XDT2_9LACT</name>
<dbReference type="GO" id="GO:0009254">
    <property type="term" value="P:peptidoglycan turnover"/>
    <property type="evidence" value="ECO:0007669"/>
    <property type="project" value="InterPro"/>
</dbReference>
<dbReference type="PANTHER" id="PTHR39160:SF4">
    <property type="entry name" value="RESUSCITATION-PROMOTING FACTOR RPFB"/>
    <property type="match status" value="1"/>
</dbReference>
<evidence type="ECO:0000313" key="6">
    <source>
        <dbReference type="Proteomes" id="UP000218689"/>
    </source>
</evidence>
<organism evidence="5 6">
    <name type="scientific">Pseudolactococcus reticulitermitis</name>
    <dbReference type="NCBI Taxonomy" id="2025039"/>
    <lineage>
        <taxon>Bacteria</taxon>
        <taxon>Bacillati</taxon>
        <taxon>Bacillota</taxon>
        <taxon>Bacilli</taxon>
        <taxon>Lactobacillales</taxon>
        <taxon>Streptococcaceae</taxon>
        <taxon>Pseudolactococcus</taxon>
    </lineage>
</organism>
<dbReference type="InterPro" id="IPR036908">
    <property type="entry name" value="RlpA-like_sf"/>
</dbReference>